<dbReference type="Pfam" id="PF14305">
    <property type="entry name" value="ATPgrasp_TupA"/>
    <property type="match status" value="1"/>
</dbReference>
<keyword evidence="2" id="KW-0808">Transferase</keyword>
<keyword evidence="3" id="KW-1185">Reference proteome</keyword>
<organism evidence="2 3">
    <name type="scientific">Sporofaciens musculi</name>
    <dbReference type="NCBI Taxonomy" id="2681861"/>
    <lineage>
        <taxon>Bacteria</taxon>
        <taxon>Bacillati</taxon>
        <taxon>Bacillota</taxon>
        <taxon>Clostridia</taxon>
        <taxon>Lachnospirales</taxon>
        <taxon>Lachnospiraceae</taxon>
        <taxon>Sporofaciens</taxon>
    </lineage>
</organism>
<dbReference type="AlphaFoldDB" id="A0A7X3MDI7"/>
<accession>A0A7X3MDI7</accession>
<keyword evidence="1" id="KW-1133">Transmembrane helix</keyword>
<proteinExistence type="predicted"/>
<comment type="caution">
    <text evidence="2">The sequence shown here is derived from an EMBL/GenBank/DDBJ whole genome shotgun (WGS) entry which is preliminary data.</text>
</comment>
<name>A0A7X3MDI7_9FIRM</name>
<dbReference type="SUPFAM" id="SSF56059">
    <property type="entry name" value="Glutathione synthetase ATP-binding domain-like"/>
    <property type="match status" value="1"/>
</dbReference>
<evidence type="ECO:0000313" key="2">
    <source>
        <dbReference type="EMBL" id="MXP74449.1"/>
    </source>
</evidence>
<sequence length="296" mass="34290">MKKKRISKTTKAFYIALSYVSPRLNTHLLFLKKFGRLPNLKNPQTLNEKLLKLKLEDFGKNELVRQCADKFRVRQYVKDCGLGHCLNELLAVYDSAEQIDWDSLPESFAMKWNFGCGYNLICPSKDALEVPAAKKMLEKWGREPFWAYFSELQYRGVHKKIIVEEYIGSEGGTPPKDYKFYCFNGNAYCVMVCVGREEGWPRFYFFDREFRLMRINRDSVNAPKDFSIPKPLGLSEAFQIADRLSQGFPFVRVDLYLTQRGVRFGEMTFTPAAALDNKRLPKTDLLFGSLIKSSVK</sequence>
<dbReference type="Proteomes" id="UP000460412">
    <property type="component" value="Unassembled WGS sequence"/>
</dbReference>
<keyword evidence="1" id="KW-0472">Membrane</keyword>
<dbReference type="InterPro" id="IPR029465">
    <property type="entry name" value="ATPgrasp_TupA"/>
</dbReference>
<evidence type="ECO:0000256" key="1">
    <source>
        <dbReference type="SAM" id="Phobius"/>
    </source>
</evidence>
<reference evidence="2 3" key="1">
    <citation type="submission" date="2019-12" db="EMBL/GenBank/DDBJ databases">
        <title>Sporaefaciens musculi gen. nov., sp. nov., a novel bacterium isolated from the caecum of an obese mouse.</title>
        <authorList>
            <person name="Rasmussen T.S."/>
            <person name="Streidl T."/>
            <person name="Hitch T.C.A."/>
            <person name="Wortmann E."/>
            <person name="Deptula P."/>
            <person name="Hansen M."/>
            <person name="Nielsen D.S."/>
            <person name="Clavel T."/>
            <person name="Vogensen F.K."/>
        </authorList>
    </citation>
    <scope>NUCLEOTIDE SEQUENCE [LARGE SCALE GENOMIC DNA]</scope>
    <source>
        <strain evidence="2 3">WCA-9-b2</strain>
    </source>
</reference>
<dbReference type="GO" id="GO:0016740">
    <property type="term" value="F:transferase activity"/>
    <property type="evidence" value="ECO:0007669"/>
    <property type="project" value="UniProtKB-KW"/>
</dbReference>
<protein>
    <submittedName>
        <fullName evidence="2">Glycosyl transferase</fullName>
    </submittedName>
</protein>
<evidence type="ECO:0000313" key="3">
    <source>
        <dbReference type="Proteomes" id="UP000460412"/>
    </source>
</evidence>
<dbReference type="EMBL" id="WUQX01000001">
    <property type="protein sequence ID" value="MXP74449.1"/>
    <property type="molecule type" value="Genomic_DNA"/>
</dbReference>
<feature type="transmembrane region" description="Helical" evidence="1">
    <location>
        <begin position="12"/>
        <end position="31"/>
    </location>
</feature>
<gene>
    <name evidence="2" type="ORF">GN277_03125</name>
</gene>
<keyword evidence="1" id="KW-0812">Transmembrane</keyword>
<dbReference type="RefSeq" id="WP_159749767.1">
    <property type="nucleotide sequence ID" value="NZ_WUQX01000001.1"/>
</dbReference>